<name>A0A6N9YPR5_9ACTN</name>
<keyword evidence="3" id="KW-1185">Reference proteome</keyword>
<keyword evidence="1" id="KW-0812">Transmembrane</keyword>
<reference evidence="2 3" key="1">
    <citation type="submission" date="2020-02" db="EMBL/GenBank/DDBJ databases">
        <authorList>
            <person name="Li X.-J."/>
            <person name="Feng X.-M."/>
        </authorList>
    </citation>
    <scope>NUCLEOTIDE SEQUENCE [LARGE SCALE GENOMIC DNA]</scope>
    <source>
        <strain evidence="2 3">CGMCC 4.7225</strain>
    </source>
</reference>
<dbReference type="RefSeq" id="WP_163819615.1">
    <property type="nucleotide sequence ID" value="NZ_JAAGOB010000008.1"/>
</dbReference>
<keyword evidence="1" id="KW-1133">Transmembrane helix</keyword>
<dbReference type="AlphaFoldDB" id="A0A6N9YPR5"/>
<gene>
    <name evidence="2" type="ORF">G1H11_16145</name>
</gene>
<organism evidence="2 3">
    <name type="scientific">Phytoactinopolyspora alkaliphila</name>
    <dbReference type="NCBI Taxonomy" id="1783498"/>
    <lineage>
        <taxon>Bacteria</taxon>
        <taxon>Bacillati</taxon>
        <taxon>Actinomycetota</taxon>
        <taxon>Actinomycetes</taxon>
        <taxon>Jiangellales</taxon>
        <taxon>Jiangellaceae</taxon>
        <taxon>Phytoactinopolyspora</taxon>
    </lineage>
</organism>
<keyword evidence="1" id="KW-0472">Membrane</keyword>
<evidence type="ECO:0000313" key="2">
    <source>
        <dbReference type="EMBL" id="NED96838.1"/>
    </source>
</evidence>
<accession>A0A6N9YPR5</accession>
<sequence>MHLIHQLITELPQRADSELVAFNPNIRPNDDAIPGIPALRDLLGGVLSFCLFASMGALIVSLLIWGWGRMSSSPQRIDSGKSATAWSLGAFIGFGMINTITSWAWGVGQGIPLPGAG</sequence>
<dbReference type="Proteomes" id="UP000469185">
    <property type="component" value="Unassembled WGS sequence"/>
</dbReference>
<comment type="caution">
    <text evidence="2">The sequence shown here is derived from an EMBL/GenBank/DDBJ whole genome shotgun (WGS) entry which is preliminary data.</text>
</comment>
<protein>
    <recommendedName>
        <fullName evidence="4">Conjugal transfer protein TrbC</fullName>
    </recommendedName>
</protein>
<evidence type="ECO:0000256" key="1">
    <source>
        <dbReference type="SAM" id="Phobius"/>
    </source>
</evidence>
<feature type="transmembrane region" description="Helical" evidence="1">
    <location>
        <begin position="85"/>
        <end position="105"/>
    </location>
</feature>
<evidence type="ECO:0008006" key="4">
    <source>
        <dbReference type="Google" id="ProtNLM"/>
    </source>
</evidence>
<evidence type="ECO:0000313" key="3">
    <source>
        <dbReference type="Proteomes" id="UP000469185"/>
    </source>
</evidence>
<dbReference type="EMBL" id="JAAGOB010000008">
    <property type="protein sequence ID" value="NED96838.1"/>
    <property type="molecule type" value="Genomic_DNA"/>
</dbReference>
<feature type="transmembrane region" description="Helical" evidence="1">
    <location>
        <begin position="42"/>
        <end position="65"/>
    </location>
</feature>
<proteinExistence type="predicted"/>